<dbReference type="InterPro" id="IPR011335">
    <property type="entry name" value="Restrct_endonuc-II-like"/>
</dbReference>
<feature type="domain" description="Putative restriction endonuclease" evidence="1">
    <location>
        <begin position="19"/>
        <end position="136"/>
    </location>
</feature>
<accession>A0A9J7BYF5</accession>
<name>A0A9J7BYF5_9BACT</name>
<dbReference type="SUPFAM" id="SSF52980">
    <property type="entry name" value="Restriction endonuclease-like"/>
    <property type="match status" value="1"/>
</dbReference>
<dbReference type="CDD" id="cd06260">
    <property type="entry name" value="DUF820-like"/>
    <property type="match status" value="1"/>
</dbReference>
<reference evidence="2" key="1">
    <citation type="submission" date="2021-04" db="EMBL/GenBank/DDBJ databases">
        <title>Phylogenetic analysis of Acidobacteriaceae.</title>
        <authorList>
            <person name="Qiu L."/>
            <person name="Zhang Q."/>
        </authorList>
    </citation>
    <scope>NUCLEOTIDE SEQUENCE</scope>
    <source>
        <strain evidence="2">DSM 25168</strain>
    </source>
</reference>
<dbReference type="InterPro" id="IPR012296">
    <property type="entry name" value="Nuclease_put_TT1808"/>
</dbReference>
<proteinExistence type="predicted"/>
<keyword evidence="2" id="KW-0255">Endonuclease</keyword>
<evidence type="ECO:0000313" key="2">
    <source>
        <dbReference type="EMBL" id="UWZ86461.1"/>
    </source>
</evidence>
<dbReference type="KEGG" id="orp:MOP44_11060"/>
<organism evidence="2 3">
    <name type="scientific">Occallatibacter riparius</name>
    <dbReference type="NCBI Taxonomy" id="1002689"/>
    <lineage>
        <taxon>Bacteria</taxon>
        <taxon>Pseudomonadati</taxon>
        <taxon>Acidobacteriota</taxon>
        <taxon>Terriglobia</taxon>
        <taxon>Terriglobales</taxon>
        <taxon>Acidobacteriaceae</taxon>
        <taxon>Occallatibacter</taxon>
    </lineage>
</organism>
<gene>
    <name evidence="2" type="ORF">MOP44_11060</name>
</gene>
<dbReference type="GO" id="GO:0004519">
    <property type="term" value="F:endonuclease activity"/>
    <property type="evidence" value="ECO:0007669"/>
    <property type="project" value="UniProtKB-KW"/>
</dbReference>
<dbReference type="AlphaFoldDB" id="A0A9J7BYF5"/>
<dbReference type="Proteomes" id="UP001059380">
    <property type="component" value="Chromosome"/>
</dbReference>
<dbReference type="Pfam" id="PF05685">
    <property type="entry name" value="Uma2"/>
    <property type="match status" value="1"/>
</dbReference>
<dbReference type="Gene3D" id="3.90.1570.10">
    <property type="entry name" value="tt1808, chain A"/>
    <property type="match status" value="1"/>
</dbReference>
<keyword evidence="3" id="KW-1185">Reference proteome</keyword>
<dbReference type="RefSeq" id="WP_260796101.1">
    <property type="nucleotide sequence ID" value="NZ_CP093313.1"/>
</dbReference>
<evidence type="ECO:0000313" key="3">
    <source>
        <dbReference type="Proteomes" id="UP001059380"/>
    </source>
</evidence>
<sequence>MAAQPQPTPLEVYLSSTFEPDAEFVHGVIEERPTGEWNQANWQAAILEFFRTRRIEWNIRAAAELRVQISADQFRVPDVTVLDRSHPVEQIVTHPPIAVFEILSPEDTLARMMIKLGDYEAMGIQTILLLDPQGKHFRYRNGCLEPLAETAFDLPGSVCRFDLDEIQKLLD</sequence>
<dbReference type="EMBL" id="CP093313">
    <property type="protein sequence ID" value="UWZ86461.1"/>
    <property type="molecule type" value="Genomic_DNA"/>
</dbReference>
<evidence type="ECO:0000259" key="1">
    <source>
        <dbReference type="Pfam" id="PF05685"/>
    </source>
</evidence>
<keyword evidence="2" id="KW-0540">Nuclease</keyword>
<keyword evidence="2" id="KW-0378">Hydrolase</keyword>
<dbReference type="InterPro" id="IPR008538">
    <property type="entry name" value="Uma2"/>
</dbReference>
<protein>
    <submittedName>
        <fullName evidence="2">Uma2 family endonuclease</fullName>
    </submittedName>
</protein>